<evidence type="ECO:0000259" key="3">
    <source>
        <dbReference type="PROSITE" id="PS50011"/>
    </source>
</evidence>
<dbReference type="GO" id="GO:0004672">
    <property type="term" value="F:protein kinase activity"/>
    <property type="evidence" value="ECO:0007669"/>
    <property type="project" value="InterPro"/>
</dbReference>
<feature type="domain" description="Protein kinase" evidence="3">
    <location>
        <begin position="285"/>
        <end position="404"/>
    </location>
</feature>
<feature type="domain" description="Fibronectin type-III" evidence="5">
    <location>
        <begin position="103"/>
        <end position="201"/>
    </location>
</feature>
<evidence type="ECO:0000259" key="5">
    <source>
        <dbReference type="PROSITE" id="PS50853"/>
    </source>
</evidence>
<evidence type="ECO:0000313" key="6">
    <source>
        <dbReference type="EMBL" id="VDP39344.1"/>
    </source>
</evidence>
<organism evidence="8">
    <name type="scientific">Soboliphyme baturini</name>
    <dbReference type="NCBI Taxonomy" id="241478"/>
    <lineage>
        <taxon>Eukaryota</taxon>
        <taxon>Metazoa</taxon>
        <taxon>Ecdysozoa</taxon>
        <taxon>Nematoda</taxon>
        <taxon>Enoplea</taxon>
        <taxon>Dorylaimia</taxon>
        <taxon>Dioctophymatida</taxon>
        <taxon>Dioctophymatoidea</taxon>
        <taxon>Soboliphymatidae</taxon>
        <taxon>Soboliphyme</taxon>
    </lineage>
</organism>
<dbReference type="PROSITE" id="PS50835">
    <property type="entry name" value="IG_LIKE"/>
    <property type="match status" value="1"/>
</dbReference>
<dbReference type="CDD" id="cd00063">
    <property type="entry name" value="FN3"/>
    <property type="match status" value="1"/>
</dbReference>
<sequence>MISGHGPIFQHRLQDVFCPPHENQVVLQCKVIASPRPALRWFHNDVPIVADEDHELSFQNNWAKLIVKSVFFSDAGIYKCFAQNEFGYSACSCRLLMADIPEKPGRPEVRLASDSEVLVVWEAPVRTDGLDIINYCLEYRRAGEGEWSCPWFTVSNSLDSEAVIIKRLEPLGIYQFRVFVRNSYGLSEPSLSSRIIQTHPRGECVNAHRLLLDVKRALKLNLEILKNDYVLNVVNLPQSGCLGDIPEDEGEGDTEGSHSNFTSCSASPVLKNSTDIIDMDPSCRFQLESVIFRGRFCIIRNAVDKLRESSSHCVAKILSDKPEFAEMSFRECEVLRLLRHRSIVEFIAAYRNGGHLIIFMERLHDGLFDRFTFDDYYTEEVIAKVMVQIISALQWMHFQRYVKN</sequence>
<evidence type="ECO:0000313" key="7">
    <source>
        <dbReference type="Proteomes" id="UP000270296"/>
    </source>
</evidence>
<gene>
    <name evidence="6" type="ORF">SBAD_LOCUS11350</name>
</gene>
<dbReference type="PROSITE" id="PS50853">
    <property type="entry name" value="FN3"/>
    <property type="match status" value="1"/>
</dbReference>
<dbReference type="SMART" id="SM00408">
    <property type="entry name" value="IGc2"/>
    <property type="match status" value="1"/>
</dbReference>
<evidence type="ECO:0000256" key="1">
    <source>
        <dbReference type="ARBA" id="ARBA00022737"/>
    </source>
</evidence>
<dbReference type="InterPro" id="IPR036116">
    <property type="entry name" value="FN3_sf"/>
</dbReference>
<dbReference type="InterPro" id="IPR050964">
    <property type="entry name" value="Striated_Muscle_Regulatory"/>
</dbReference>
<dbReference type="CDD" id="cd00096">
    <property type="entry name" value="Ig"/>
    <property type="match status" value="1"/>
</dbReference>
<dbReference type="InterPro" id="IPR000719">
    <property type="entry name" value="Prot_kinase_dom"/>
</dbReference>
<reference evidence="8" key="1">
    <citation type="submission" date="2016-06" db="UniProtKB">
        <authorList>
            <consortium name="WormBaseParasite"/>
        </authorList>
    </citation>
    <scope>IDENTIFICATION</scope>
</reference>
<dbReference type="WBParaSite" id="SBAD_0001173501-mRNA-1">
    <property type="protein sequence ID" value="SBAD_0001173501-mRNA-1"/>
    <property type="gene ID" value="SBAD_0001173501"/>
</dbReference>
<proteinExistence type="predicted"/>
<dbReference type="InterPro" id="IPR011009">
    <property type="entry name" value="Kinase-like_dom_sf"/>
</dbReference>
<keyword evidence="2" id="KW-0393">Immunoglobulin domain</keyword>
<keyword evidence="1" id="KW-0677">Repeat</keyword>
<dbReference type="InterPro" id="IPR036179">
    <property type="entry name" value="Ig-like_dom_sf"/>
</dbReference>
<dbReference type="Gene3D" id="1.10.510.10">
    <property type="entry name" value="Transferase(Phosphotransferase) domain 1"/>
    <property type="match status" value="1"/>
</dbReference>
<dbReference type="AlphaFoldDB" id="A0A183J652"/>
<dbReference type="InterPro" id="IPR013098">
    <property type="entry name" value="Ig_I-set"/>
</dbReference>
<dbReference type="PANTHER" id="PTHR13817">
    <property type="entry name" value="TITIN"/>
    <property type="match status" value="1"/>
</dbReference>
<feature type="domain" description="Ig-like" evidence="4">
    <location>
        <begin position="7"/>
        <end position="84"/>
    </location>
</feature>
<dbReference type="Proteomes" id="UP000270296">
    <property type="component" value="Unassembled WGS sequence"/>
</dbReference>
<dbReference type="Gene3D" id="2.60.40.10">
    <property type="entry name" value="Immunoglobulins"/>
    <property type="match status" value="2"/>
</dbReference>
<dbReference type="InterPro" id="IPR003961">
    <property type="entry name" value="FN3_dom"/>
</dbReference>
<protein>
    <submittedName>
        <fullName evidence="8">Receptor protein-tyrosine kinase</fullName>
    </submittedName>
</protein>
<dbReference type="PROSITE" id="PS50011">
    <property type="entry name" value="PROTEIN_KINASE_DOM"/>
    <property type="match status" value="1"/>
</dbReference>
<dbReference type="Pfam" id="PF07679">
    <property type="entry name" value="I-set"/>
    <property type="match status" value="1"/>
</dbReference>
<dbReference type="Gene3D" id="3.30.200.20">
    <property type="entry name" value="Phosphorylase Kinase, domain 1"/>
    <property type="match status" value="1"/>
</dbReference>
<dbReference type="SUPFAM" id="SSF56112">
    <property type="entry name" value="Protein kinase-like (PK-like)"/>
    <property type="match status" value="1"/>
</dbReference>
<evidence type="ECO:0000259" key="4">
    <source>
        <dbReference type="PROSITE" id="PS50835"/>
    </source>
</evidence>
<dbReference type="GO" id="GO:0005524">
    <property type="term" value="F:ATP binding"/>
    <property type="evidence" value="ECO:0007669"/>
    <property type="project" value="InterPro"/>
</dbReference>
<dbReference type="OrthoDB" id="2570713at2759"/>
<reference evidence="6 7" key="2">
    <citation type="submission" date="2018-11" db="EMBL/GenBank/DDBJ databases">
        <authorList>
            <consortium name="Pathogen Informatics"/>
        </authorList>
    </citation>
    <scope>NUCLEOTIDE SEQUENCE [LARGE SCALE GENOMIC DNA]</scope>
</reference>
<accession>A0A183J652</accession>
<keyword evidence="7" id="KW-1185">Reference proteome</keyword>
<dbReference type="Pfam" id="PF00041">
    <property type="entry name" value="fn3"/>
    <property type="match status" value="1"/>
</dbReference>
<dbReference type="SUPFAM" id="SSF48726">
    <property type="entry name" value="Immunoglobulin"/>
    <property type="match status" value="1"/>
</dbReference>
<dbReference type="InterPro" id="IPR013783">
    <property type="entry name" value="Ig-like_fold"/>
</dbReference>
<evidence type="ECO:0000256" key="2">
    <source>
        <dbReference type="ARBA" id="ARBA00023319"/>
    </source>
</evidence>
<dbReference type="SUPFAM" id="SSF49265">
    <property type="entry name" value="Fibronectin type III"/>
    <property type="match status" value="1"/>
</dbReference>
<evidence type="ECO:0000313" key="8">
    <source>
        <dbReference type="WBParaSite" id="SBAD_0001173501-mRNA-1"/>
    </source>
</evidence>
<dbReference type="InterPro" id="IPR003598">
    <property type="entry name" value="Ig_sub2"/>
</dbReference>
<name>A0A183J652_9BILA</name>
<dbReference type="FunFam" id="2.60.40.10:FF:000107">
    <property type="entry name" value="Myosin, light chain kinase a"/>
    <property type="match status" value="1"/>
</dbReference>
<dbReference type="EMBL" id="UZAM01015496">
    <property type="protein sequence ID" value="VDP39344.1"/>
    <property type="molecule type" value="Genomic_DNA"/>
</dbReference>
<dbReference type="SMART" id="SM00060">
    <property type="entry name" value="FN3"/>
    <property type="match status" value="1"/>
</dbReference>
<dbReference type="PANTHER" id="PTHR13817:SF166">
    <property type="entry name" value="NEURONAL IGCAM-RELATED"/>
    <property type="match status" value="1"/>
</dbReference>
<dbReference type="Pfam" id="PF00069">
    <property type="entry name" value="Pkinase"/>
    <property type="match status" value="1"/>
</dbReference>
<dbReference type="InterPro" id="IPR007110">
    <property type="entry name" value="Ig-like_dom"/>
</dbReference>